<keyword evidence="5" id="KW-1185">Reference proteome</keyword>
<dbReference type="Proteomes" id="UP000678499">
    <property type="component" value="Unassembled WGS sequence"/>
</dbReference>
<proteinExistence type="inferred from homology"/>
<organism evidence="4">
    <name type="scientific">Notodromas monacha</name>
    <dbReference type="NCBI Taxonomy" id="399045"/>
    <lineage>
        <taxon>Eukaryota</taxon>
        <taxon>Metazoa</taxon>
        <taxon>Ecdysozoa</taxon>
        <taxon>Arthropoda</taxon>
        <taxon>Crustacea</taxon>
        <taxon>Oligostraca</taxon>
        <taxon>Ostracoda</taxon>
        <taxon>Podocopa</taxon>
        <taxon>Podocopida</taxon>
        <taxon>Cypridocopina</taxon>
        <taxon>Cypridoidea</taxon>
        <taxon>Cyprididae</taxon>
        <taxon>Notodromas</taxon>
    </lineage>
</organism>
<dbReference type="GO" id="GO:0005525">
    <property type="term" value="F:GTP binding"/>
    <property type="evidence" value="ECO:0007669"/>
    <property type="project" value="InterPro"/>
</dbReference>
<accession>A0A7R9BRU5</accession>
<dbReference type="AlphaFoldDB" id="A0A7R9BRU5"/>
<name>A0A7R9BRU5_9CRUS</name>
<dbReference type="SUPFAM" id="SSF52540">
    <property type="entry name" value="P-loop containing nucleoside triphosphate hydrolases"/>
    <property type="match status" value="1"/>
</dbReference>
<dbReference type="InterPro" id="IPR027417">
    <property type="entry name" value="P-loop_NTPase"/>
</dbReference>
<evidence type="ECO:0000259" key="3">
    <source>
        <dbReference type="Pfam" id="PF04548"/>
    </source>
</evidence>
<feature type="domain" description="AIG1-type G" evidence="3">
    <location>
        <begin position="133"/>
        <end position="295"/>
    </location>
</feature>
<gene>
    <name evidence="4" type="ORF">NMOB1V02_LOCUS6679</name>
</gene>
<reference evidence="4" key="1">
    <citation type="submission" date="2020-11" db="EMBL/GenBank/DDBJ databases">
        <authorList>
            <person name="Tran Van P."/>
        </authorList>
    </citation>
    <scope>NUCLEOTIDE SEQUENCE</scope>
</reference>
<dbReference type="Pfam" id="PF04548">
    <property type="entry name" value="AIG1"/>
    <property type="match status" value="1"/>
</dbReference>
<sequence>MANIKWGPKMRTIRLQDTYIDKNPDVGMAHGKSSLANFLVGSPSDSAVDVGDDNDFVQYQKRTSPKTNLRKMQRRCETHKIKSFNSPKVVSKPDPGFDEQRFFWLANPNPFPPVEGGIIPEDPLQPHSGFSQRILIFGMKAHGKSVLGNYLFGNSPIAWPYGNPGSYFETRGGKRNMTGLLGRSKLDLTMIRVVEMPAPDIQGSKYSFHKRNEIKAFFMDNEDFFHIFCWVKNASEPRYTRADANMLKIIQEVYGKGFYKNLVILMAGYNFSKEAQEQRESWDNFRNRKTTLLKSMFPERLHSQLPNIPITGLDPMCDIFDQQAYFSFLVERNSMSLAFNHFAKTAVIRMDRALKVLTFPTE</sequence>
<dbReference type="EMBL" id="OA883468">
    <property type="protein sequence ID" value="CAD7278992.1"/>
    <property type="molecule type" value="Genomic_DNA"/>
</dbReference>
<comment type="similarity">
    <text evidence="1">Belongs to the TRAFAC class TrmE-Era-EngA-EngB-Septin-like GTPase superfamily. AIG1/Toc34/Toc159-like paraseptin GTPase family. IAN subfamily.</text>
</comment>
<dbReference type="EMBL" id="CAJPEX010001431">
    <property type="protein sequence ID" value="CAG0919144.1"/>
    <property type="molecule type" value="Genomic_DNA"/>
</dbReference>
<protein>
    <recommendedName>
        <fullName evidence="3">AIG1-type G domain-containing protein</fullName>
    </recommendedName>
</protein>
<evidence type="ECO:0000256" key="1">
    <source>
        <dbReference type="ARBA" id="ARBA00008535"/>
    </source>
</evidence>
<dbReference type="InterPro" id="IPR006703">
    <property type="entry name" value="G_AIG1"/>
</dbReference>
<dbReference type="Gene3D" id="3.40.50.300">
    <property type="entry name" value="P-loop containing nucleotide triphosphate hydrolases"/>
    <property type="match status" value="1"/>
</dbReference>
<evidence type="ECO:0000313" key="4">
    <source>
        <dbReference type="EMBL" id="CAD7278992.1"/>
    </source>
</evidence>
<evidence type="ECO:0000313" key="5">
    <source>
        <dbReference type="Proteomes" id="UP000678499"/>
    </source>
</evidence>
<keyword evidence="2" id="KW-0547">Nucleotide-binding</keyword>
<evidence type="ECO:0000256" key="2">
    <source>
        <dbReference type="ARBA" id="ARBA00022741"/>
    </source>
</evidence>